<sequence>MEAHAIAARRPVCDICRVKPTAHQSAEEVVDGEDGRYYEFTSFCEGCWETRLLREEPRNDARDQRLALHKERIDKMMEHVESPEPAEQVPLDYAVQKCTS</sequence>
<keyword evidence="2" id="KW-1185">Reference proteome</keyword>
<comment type="caution">
    <text evidence="1">The sequence shown here is derived from an EMBL/GenBank/DDBJ whole genome shotgun (WGS) entry which is preliminary data.</text>
</comment>
<evidence type="ECO:0000313" key="1">
    <source>
        <dbReference type="EMBL" id="KAK8047792.1"/>
    </source>
</evidence>
<proteinExistence type="predicted"/>
<reference evidence="1 2" key="1">
    <citation type="submission" date="2023-01" db="EMBL/GenBank/DDBJ databases">
        <title>Analysis of 21 Apiospora genomes using comparative genomics revels a genus with tremendous synthesis potential of carbohydrate active enzymes and secondary metabolites.</title>
        <authorList>
            <person name="Sorensen T."/>
        </authorList>
    </citation>
    <scope>NUCLEOTIDE SEQUENCE [LARGE SCALE GENOMIC DNA]</scope>
    <source>
        <strain evidence="1 2">CBS 83171</strain>
    </source>
</reference>
<dbReference type="Proteomes" id="UP001446871">
    <property type="component" value="Unassembled WGS sequence"/>
</dbReference>
<protein>
    <submittedName>
        <fullName evidence="1">Urea active transporter</fullName>
    </submittedName>
</protein>
<accession>A0ABR1TMH1</accession>
<dbReference type="EMBL" id="JAQQWM010000009">
    <property type="protein sequence ID" value="KAK8047792.1"/>
    <property type="molecule type" value="Genomic_DNA"/>
</dbReference>
<organism evidence="1 2">
    <name type="scientific">Apiospora saccharicola</name>
    <dbReference type="NCBI Taxonomy" id="335842"/>
    <lineage>
        <taxon>Eukaryota</taxon>
        <taxon>Fungi</taxon>
        <taxon>Dikarya</taxon>
        <taxon>Ascomycota</taxon>
        <taxon>Pezizomycotina</taxon>
        <taxon>Sordariomycetes</taxon>
        <taxon>Xylariomycetidae</taxon>
        <taxon>Amphisphaeriales</taxon>
        <taxon>Apiosporaceae</taxon>
        <taxon>Apiospora</taxon>
    </lineage>
</organism>
<gene>
    <name evidence="1" type="ORF">PG996_015856</name>
</gene>
<name>A0ABR1TMH1_9PEZI</name>
<evidence type="ECO:0000313" key="2">
    <source>
        <dbReference type="Proteomes" id="UP001446871"/>
    </source>
</evidence>